<keyword evidence="2" id="KW-0479">Metal-binding</keyword>
<accession>A0A834ZWE5</accession>
<feature type="compositionally biased region" description="Low complexity" evidence="7">
    <location>
        <begin position="722"/>
        <end position="731"/>
    </location>
</feature>
<dbReference type="EMBL" id="JACEFO010003293">
    <property type="protein sequence ID" value="KAF8642177.1"/>
    <property type="molecule type" value="Genomic_DNA"/>
</dbReference>
<dbReference type="Pfam" id="PF16135">
    <property type="entry name" value="TDBD"/>
    <property type="match status" value="1"/>
</dbReference>
<dbReference type="PROSITE" id="PS01359">
    <property type="entry name" value="ZF_PHD_1"/>
    <property type="match status" value="1"/>
</dbReference>
<feature type="compositionally biased region" description="Low complexity" evidence="7">
    <location>
        <begin position="196"/>
        <end position="205"/>
    </location>
</feature>
<protein>
    <recommendedName>
        <fullName evidence="8">PHD-type domain-containing protein</fullName>
    </recommendedName>
</protein>
<dbReference type="Gene3D" id="3.30.40.10">
    <property type="entry name" value="Zinc/RING finger domain, C3HC4 (zinc finger)"/>
    <property type="match status" value="1"/>
</dbReference>
<gene>
    <name evidence="9" type="ORF">HU200_067440</name>
</gene>
<dbReference type="InterPro" id="IPR056511">
    <property type="entry name" value="IDM1_C"/>
</dbReference>
<proteinExistence type="predicted"/>
<organism evidence="9 10">
    <name type="scientific">Digitaria exilis</name>
    <dbReference type="NCBI Taxonomy" id="1010633"/>
    <lineage>
        <taxon>Eukaryota</taxon>
        <taxon>Viridiplantae</taxon>
        <taxon>Streptophyta</taxon>
        <taxon>Embryophyta</taxon>
        <taxon>Tracheophyta</taxon>
        <taxon>Spermatophyta</taxon>
        <taxon>Magnoliopsida</taxon>
        <taxon>Liliopsida</taxon>
        <taxon>Poales</taxon>
        <taxon>Poaceae</taxon>
        <taxon>PACMAD clade</taxon>
        <taxon>Panicoideae</taxon>
        <taxon>Panicodae</taxon>
        <taxon>Paniceae</taxon>
        <taxon>Anthephorinae</taxon>
        <taxon>Digitaria</taxon>
    </lineage>
</organism>
<keyword evidence="10" id="KW-1185">Reference proteome</keyword>
<dbReference type="InterPro" id="IPR042163">
    <property type="entry name" value="PHF12"/>
</dbReference>
<feature type="compositionally biased region" description="Polar residues" evidence="7">
    <location>
        <begin position="750"/>
        <end position="761"/>
    </location>
</feature>
<dbReference type="GO" id="GO:0006357">
    <property type="term" value="P:regulation of transcription by RNA polymerase II"/>
    <property type="evidence" value="ECO:0007669"/>
    <property type="project" value="TreeGrafter"/>
</dbReference>
<dbReference type="GO" id="GO:0005634">
    <property type="term" value="C:nucleus"/>
    <property type="evidence" value="ECO:0007669"/>
    <property type="project" value="UniProtKB-SubCell"/>
</dbReference>
<dbReference type="PROSITE" id="PS50016">
    <property type="entry name" value="ZF_PHD_2"/>
    <property type="match status" value="1"/>
</dbReference>
<comment type="subcellular location">
    <subcellularLocation>
        <location evidence="1">Nucleus</location>
    </subcellularLocation>
</comment>
<evidence type="ECO:0000256" key="4">
    <source>
        <dbReference type="ARBA" id="ARBA00022833"/>
    </source>
</evidence>
<evidence type="ECO:0000259" key="8">
    <source>
        <dbReference type="PROSITE" id="PS50016"/>
    </source>
</evidence>
<dbReference type="OrthoDB" id="429143at2759"/>
<keyword evidence="5" id="KW-0539">Nucleus</keyword>
<evidence type="ECO:0000256" key="7">
    <source>
        <dbReference type="SAM" id="MobiDB-lite"/>
    </source>
</evidence>
<dbReference type="InterPro" id="IPR011011">
    <property type="entry name" value="Znf_FYVE_PHD"/>
</dbReference>
<sequence length="768" mass="82676">MRPESTKLFDVVGRAGSGGNNMASASAPEKAAAAASGTLMQVLNSGGARPPPQGGYGYHPAGTVAPQMLQQLMMLAGWGTRPPSSPWMMLGPSSSPSSSSIRRIHPAGAHAAAAAGTTTTSSSVIISRRRRRKAPNVTPLEITGPAAPPPSKRKAALLLPPVLAMPTTAGGAANGRVRKRVTTKEEEEEEARKPKQQQTRTRSTTAPPPPPPNTSQSSSSNLAPPPHLRRMTRKRKGAAPRSTQLVPRRRSAVAQPPNKFTVLTCLIHAGFLSHGEKLFYVVPAGAHNHKQQVVSGAVTSTGVHCSCCDALVTLPVFAAHAAAASASVAAAASSSAAPWDKLLLVSGHSLLRRMQEAWISLRQDKLLQDKRRRSKKNIKDSSDDACGVCADGGELLCCDTCPSTFHPECLAIEVSISLTHSLFVFLFSIILHTYVLIDAADGQVPEGSWACHYCRCMLCMANDHHAGLSTCQGCTAKCKHLSSSLPRFFLFYFLRFFAEDELMSGLLLDLLCRSSALPSLYAQLSDMIGVMNPTQDGFSWSLLKIQKDAQDMPLVLENNLKLAVALGVLNECFNPVKDRRTKIDMLHQAVYSLGSEFKRLSYEGFYTIILEKDSEIISVALLRSYSHSLFFIPLFNFKRPMEPQLFEDIKRLNLVVITGTTLLCKPVAVPQSPSPQQQEEPWWLKYTVGAPPLTDEERAFLETFGGSFTDMLLTDSPPCPGPGSSSAAAAAAPPPPAGGWRSCGEASVMALQQQPTSTRGNQLLHGMK</sequence>
<dbReference type="InterPro" id="IPR019787">
    <property type="entry name" value="Znf_PHD-finger"/>
</dbReference>
<name>A0A834ZWE5_9POAL</name>
<dbReference type="SUPFAM" id="SSF57903">
    <property type="entry name" value="FYVE/PHD zinc finger"/>
    <property type="match status" value="1"/>
</dbReference>
<dbReference type="InterPro" id="IPR019786">
    <property type="entry name" value="Zinc_finger_PHD-type_CS"/>
</dbReference>
<dbReference type="PANTHER" id="PTHR46309">
    <property type="entry name" value="PHD FINGER PROTEIN 12"/>
    <property type="match status" value="1"/>
</dbReference>
<feature type="domain" description="PHD-type" evidence="8">
    <location>
        <begin position="383"/>
        <end position="457"/>
    </location>
</feature>
<dbReference type="GO" id="GO:0003714">
    <property type="term" value="F:transcription corepressor activity"/>
    <property type="evidence" value="ECO:0007669"/>
    <property type="project" value="InterPro"/>
</dbReference>
<feature type="compositionally biased region" description="Basic residues" evidence="7">
    <location>
        <begin position="227"/>
        <end position="238"/>
    </location>
</feature>
<feature type="region of interest" description="Disordered" evidence="7">
    <location>
        <begin position="165"/>
        <end position="253"/>
    </location>
</feature>
<evidence type="ECO:0000313" key="10">
    <source>
        <dbReference type="Proteomes" id="UP000636709"/>
    </source>
</evidence>
<feature type="compositionally biased region" description="Low complexity" evidence="7">
    <location>
        <begin position="110"/>
        <end position="126"/>
    </location>
</feature>
<evidence type="ECO:0000256" key="2">
    <source>
        <dbReference type="ARBA" id="ARBA00022723"/>
    </source>
</evidence>
<dbReference type="Pfam" id="PF23209">
    <property type="entry name" value="IDM1_C"/>
    <property type="match status" value="1"/>
</dbReference>
<reference evidence="9" key="1">
    <citation type="submission" date="2020-07" db="EMBL/GenBank/DDBJ databases">
        <title>Genome sequence and genetic diversity analysis of an under-domesticated orphan crop, white fonio (Digitaria exilis).</title>
        <authorList>
            <person name="Bennetzen J.L."/>
            <person name="Chen S."/>
            <person name="Ma X."/>
            <person name="Wang X."/>
            <person name="Yssel A.E.J."/>
            <person name="Chaluvadi S.R."/>
            <person name="Johnson M."/>
            <person name="Gangashetty P."/>
            <person name="Hamidou F."/>
            <person name="Sanogo M.D."/>
            <person name="Zwaenepoel A."/>
            <person name="Wallace J."/>
            <person name="Van De Peer Y."/>
            <person name="Van Deynze A."/>
        </authorList>
    </citation>
    <scope>NUCLEOTIDE SEQUENCE</scope>
    <source>
        <tissue evidence="9">Leaves</tissue>
    </source>
</reference>
<dbReference type="InterPro" id="IPR001965">
    <property type="entry name" value="Znf_PHD"/>
</dbReference>
<dbReference type="InterPro" id="IPR013083">
    <property type="entry name" value="Znf_RING/FYVE/PHD"/>
</dbReference>
<evidence type="ECO:0000256" key="5">
    <source>
        <dbReference type="ARBA" id="ARBA00023242"/>
    </source>
</evidence>
<dbReference type="InterPro" id="IPR032308">
    <property type="entry name" value="TDBD"/>
</dbReference>
<dbReference type="PANTHER" id="PTHR46309:SF21">
    <property type="entry name" value="ACYL-COA N-ACYLTRANSFERASE WITH RING_FYVE_PHD-TYPE ZINC FINGER PROTEIN"/>
    <property type="match status" value="1"/>
</dbReference>
<comment type="caution">
    <text evidence="9">The sequence shown here is derived from an EMBL/GenBank/DDBJ whole genome shotgun (WGS) entry which is preliminary data.</text>
</comment>
<dbReference type="SMART" id="SM00249">
    <property type="entry name" value="PHD"/>
    <property type="match status" value="1"/>
</dbReference>
<keyword evidence="4" id="KW-0862">Zinc</keyword>
<dbReference type="Pfam" id="PF00628">
    <property type="entry name" value="PHD"/>
    <property type="match status" value="1"/>
</dbReference>
<evidence type="ECO:0000313" key="9">
    <source>
        <dbReference type="EMBL" id="KAF8642177.1"/>
    </source>
</evidence>
<dbReference type="AlphaFoldDB" id="A0A834ZWE5"/>
<evidence type="ECO:0000256" key="6">
    <source>
        <dbReference type="PROSITE-ProRule" id="PRU00146"/>
    </source>
</evidence>
<keyword evidence="3 6" id="KW-0863">Zinc-finger</keyword>
<dbReference type="GO" id="GO:0008270">
    <property type="term" value="F:zinc ion binding"/>
    <property type="evidence" value="ECO:0007669"/>
    <property type="project" value="UniProtKB-KW"/>
</dbReference>
<feature type="region of interest" description="Disordered" evidence="7">
    <location>
        <begin position="110"/>
        <end position="153"/>
    </location>
</feature>
<evidence type="ECO:0000256" key="3">
    <source>
        <dbReference type="ARBA" id="ARBA00022771"/>
    </source>
</evidence>
<dbReference type="Proteomes" id="UP000636709">
    <property type="component" value="Unassembled WGS sequence"/>
</dbReference>
<evidence type="ECO:0000256" key="1">
    <source>
        <dbReference type="ARBA" id="ARBA00004123"/>
    </source>
</evidence>
<feature type="region of interest" description="Disordered" evidence="7">
    <location>
        <begin position="713"/>
        <end position="768"/>
    </location>
</feature>